<reference evidence="2" key="1">
    <citation type="submission" date="2023-07" db="EMBL/GenBank/DDBJ databases">
        <title>30 novel species of actinomycetes from the DSMZ collection.</title>
        <authorList>
            <person name="Nouioui I."/>
        </authorList>
    </citation>
    <scope>NUCLEOTIDE SEQUENCE [LARGE SCALE GENOMIC DNA]</scope>
    <source>
        <strain evidence="2">DSM 41981</strain>
    </source>
</reference>
<comment type="caution">
    <text evidence="1">The sequence shown here is derived from an EMBL/GenBank/DDBJ whole genome shotgun (WGS) entry which is preliminary data.</text>
</comment>
<sequence length="64" mass="7631">MFRRRENTDAGQALRQQENDLECAARARKWGMEENAEKWESSAGAAFDDFLRITKKRDDRRRNQ</sequence>
<protein>
    <submittedName>
        <fullName evidence="1">Uncharacterized protein</fullName>
    </submittedName>
</protein>
<dbReference type="AlphaFoldDB" id="A0ABD5EJR8"/>
<keyword evidence="2" id="KW-1185">Reference proteome</keyword>
<dbReference type="Proteomes" id="UP001183535">
    <property type="component" value="Unassembled WGS sequence"/>
</dbReference>
<dbReference type="EMBL" id="JAVRES010000002">
    <property type="protein sequence ID" value="MDT0434090.1"/>
    <property type="molecule type" value="Genomic_DNA"/>
</dbReference>
<organism evidence="1 2">
    <name type="scientific">Streptomyces doudnae</name>
    <dbReference type="NCBI Taxonomy" id="3075536"/>
    <lineage>
        <taxon>Bacteria</taxon>
        <taxon>Bacillati</taxon>
        <taxon>Actinomycetota</taxon>
        <taxon>Actinomycetes</taxon>
        <taxon>Kitasatosporales</taxon>
        <taxon>Streptomycetaceae</taxon>
        <taxon>Streptomyces</taxon>
    </lineage>
</organism>
<dbReference type="RefSeq" id="WP_093828969.1">
    <property type="nucleotide sequence ID" value="NZ_JAVRES010000002.1"/>
</dbReference>
<name>A0ABD5EJR8_9ACTN</name>
<gene>
    <name evidence="1" type="ORF">RM877_05290</name>
</gene>
<proteinExistence type="predicted"/>
<accession>A0ABD5EJR8</accession>
<evidence type="ECO:0000313" key="1">
    <source>
        <dbReference type="EMBL" id="MDT0434090.1"/>
    </source>
</evidence>
<evidence type="ECO:0000313" key="2">
    <source>
        <dbReference type="Proteomes" id="UP001183535"/>
    </source>
</evidence>